<feature type="compositionally biased region" description="Basic residues" evidence="4">
    <location>
        <begin position="92"/>
        <end position="102"/>
    </location>
</feature>
<sequence>GMAPVVKGLRDDSIVSNQTLVLECSIQGTPLPIIAWYKDGDQLLPTDRHTISSSKSTRDRGRNPRNARGGGGGGGSSSSSRRGGGHVMGQVARRRGKRRRGGRPGPVSGATAVDDDDDPIAGRANTAEGPTDTPGRTRRRKGNGRKGDRRNNGNKRGRGRTRGSRRRGGGDDSNSTKGEPPAGEGGGNRRKPGNRNPSQKPGGGSPTTSVTVVSVLEVSRITAQDVGLYKCVATNVVGEAHSQAHIRVVKPIEPHPGVKYCDPDHASYCLNGGTCMLYTDFNEYIC</sequence>
<evidence type="ECO:0000313" key="6">
    <source>
        <dbReference type="EMBL" id="CAL4065218.1"/>
    </source>
</evidence>
<gene>
    <name evidence="6" type="ORF">MNOR_LOCUS4659</name>
</gene>
<dbReference type="Pfam" id="PF07679">
    <property type="entry name" value="I-set"/>
    <property type="match status" value="1"/>
</dbReference>
<evidence type="ECO:0000313" key="7">
    <source>
        <dbReference type="Proteomes" id="UP001497623"/>
    </source>
</evidence>
<protein>
    <recommendedName>
        <fullName evidence="5">Ig-like domain-containing protein</fullName>
    </recommendedName>
</protein>
<keyword evidence="2" id="KW-1015">Disulfide bond</keyword>
<feature type="non-terminal residue" evidence="6">
    <location>
        <position position="1"/>
    </location>
</feature>
<dbReference type="Proteomes" id="UP001497623">
    <property type="component" value="Unassembled WGS sequence"/>
</dbReference>
<keyword evidence="1" id="KW-0732">Signal</keyword>
<evidence type="ECO:0000259" key="5">
    <source>
        <dbReference type="PROSITE" id="PS50835"/>
    </source>
</evidence>
<dbReference type="Gene3D" id="2.60.40.10">
    <property type="entry name" value="Immunoglobulins"/>
    <property type="match status" value="2"/>
</dbReference>
<dbReference type="InterPro" id="IPR003599">
    <property type="entry name" value="Ig_sub"/>
</dbReference>
<dbReference type="PANTHER" id="PTHR45080:SF8">
    <property type="entry name" value="IG-LIKE DOMAIN-CONTAINING PROTEIN"/>
    <property type="match status" value="1"/>
</dbReference>
<dbReference type="InterPro" id="IPR050958">
    <property type="entry name" value="Cell_Adh-Cytoskel_Orgn"/>
</dbReference>
<keyword evidence="7" id="KW-1185">Reference proteome</keyword>
<evidence type="ECO:0000256" key="4">
    <source>
        <dbReference type="SAM" id="MobiDB-lite"/>
    </source>
</evidence>
<dbReference type="InterPro" id="IPR036179">
    <property type="entry name" value="Ig-like_dom_sf"/>
</dbReference>
<dbReference type="SUPFAM" id="SSF48726">
    <property type="entry name" value="Immunoglobulin"/>
    <property type="match status" value="1"/>
</dbReference>
<dbReference type="SMART" id="SM00409">
    <property type="entry name" value="IG"/>
    <property type="match status" value="1"/>
</dbReference>
<feature type="region of interest" description="Disordered" evidence="4">
    <location>
        <begin position="44"/>
        <end position="209"/>
    </location>
</feature>
<feature type="compositionally biased region" description="Basic residues" evidence="4">
    <location>
        <begin position="152"/>
        <end position="167"/>
    </location>
</feature>
<proteinExistence type="predicted"/>
<name>A0AAV2PTV6_MEGNR</name>
<feature type="non-terminal residue" evidence="6">
    <location>
        <position position="286"/>
    </location>
</feature>
<reference evidence="6 7" key="1">
    <citation type="submission" date="2024-05" db="EMBL/GenBank/DDBJ databases">
        <authorList>
            <person name="Wallberg A."/>
        </authorList>
    </citation>
    <scope>NUCLEOTIDE SEQUENCE [LARGE SCALE GENOMIC DNA]</scope>
</reference>
<evidence type="ECO:0000256" key="1">
    <source>
        <dbReference type="ARBA" id="ARBA00022729"/>
    </source>
</evidence>
<dbReference type="AlphaFoldDB" id="A0AAV2PTV6"/>
<accession>A0AAV2PTV6</accession>
<dbReference type="EMBL" id="CAXKWB010001722">
    <property type="protein sequence ID" value="CAL4065218.1"/>
    <property type="molecule type" value="Genomic_DNA"/>
</dbReference>
<dbReference type="Gene3D" id="2.10.25.10">
    <property type="entry name" value="Laminin"/>
    <property type="match status" value="1"/>
</dbReference>
<dbReference type="PANTHER" id="PTHR45080">
    <property type="entry name" value="CONTACTIN 5"/>
    <property type="match status" value="1"/>
</dbReference>
<feature type="domain" description="Ig-like" evidence="5">
    <location>
        <begin position="4"/>
        <end position="40"/>
    </location>
</feature>
<evidence type="ECO:0000256" key="3">
    <source>
        <dbReference type="ARBA" id="ARBA00023319"/>
    </source>
</evidence>
<dbReference type="GO" id="GO:0005886">
    <property type="term" value="C:plasma membrane"/>
    <property type="evidence" value="ECO:0007669"/>
    <property type="project" value="TreeGrafter"/>
</dbReference>
<dbReference type="PROSITE" id="PS50835">
    <property type="entry name" value="IG_LIKE"/>
    <property type="match status" value="1"/>
</dbReference>
<organism evidence="6 7">
    <name type="scientific">Meganyctiphanes norvegica</name>
    <name type="common">Northern krill</name>
    <name type="synonym">Thysanopoda norvegica</name>
    <dbReference type="NCBI Taxonomy" id="48144"/>
    <lineage>
        <taxon>Eukaryota</taxon>
        <taxon>Metazoa</taxon>
        <taxon>Ecdysozoa</taxon>
        <taxon>Arthropoda</taxon>
        <taxon>Crustacea</taxon>
        <taxon>Multicrustacea</taxon>
        <taxon>Malacostraca</taxon>
        <taxon>Eumalacostraca</taxon>
        <taxon>Eucarida</taxon>
        <taxon>Euphausiacea</taxon>
        <taxon>Euphausiidae</taxon>
        <taxon>Meganyctiphanes</taxon>
    </lineage>
</organism>
<comment type="caution">
    <text evidence="6">The sequence shown here is derived from an EMBL/GenBank/DDBJ whole genome shotgun (WGS) entry which is preliminary data.</text>
</comment>
<dbReference type="InterPro" id="IPR013783">
    <property type="entry name" value="Ig-like_fold"/>
</dbReference>
<dbReference type="GO" id="GO:0007156">
    <property type="term" value="P:homophilic cell adhesion via plasma membrane adhesion molecules"/>
    <property type="evidence" value="ECO:0007669"/>
    <property type="project" value="TreeGrafter"/>
</dbReference>
<dbReference type="InterPro" id="IPR013098">
    <property type="entry name" value="Ig_I-set"/>
</dbReference>
<feature type="compositionally biased region" description="Basic and acidic residues" evidence="4">
    <location>
        <begin position="44"/>
        <end position="62"/>
    </location>
</feature>
<keyword evidence="3" id="KW-0393">Immunoglobulin domain</keyword>
<evidence type="ECO:0000256" key="2">
    <source>
        <dbReference type="ARBA" id="ARBA00023157"/>
    </source>
</evidence>
<dbReference type="InterPro" id="IPR007110">
    <property type="entry name" value="Ig-like_dom"/>
</dbReference>